<evidence type="ECO:0000256" key="2">
    <source>
        <dbReference type="ARBA" id="ARBA00022598"/>
    </source>
</evidence>
<comment type="function">
    <text evidence="7">Allows the formation of correctly charged Gln-tRNA(Gln) through the transamidation of misacylated Glu-tRNA(Gln) in organisms which lack glutaminyl-tRNA synthetase. The reaction takes place in the presence of glutamine and ATP through an activated gamma-phospho-Glu-tRNA(Gln).</text>
</comment>
<keyword evidence="4 7" id="KW-0067">ATP-binding</keyword>
<comment type="similarity">
    <text evidence="1 7">Belongs to the amidase family. GatA subfamily.</text>
</comment>
<comment type="subunit">
    <text evidence="7">Heterotrimer of A, B and C subunits.</text>
</comment>
<name>A0A1F5GSU2_9BACT</name>
<dbReference type="PANTHER" id="PTHR11895:SF151">
    <property type="entry name" value="GLUTAMYL-TRNA(GLN) AMIDOTRANSFERASE SUBUNIT A"/>
    <property type="match status" value="1"/>
</dbReference>
<proteinExistence type="inferred from homology"/>
<dbReference type="GO" id="GO:0005524">
    <property type="term" value="F:ATP binding"/>
    <property type="evidence" value="ECO:0007669"/>
    <property type="project" value="UniProtKB-KW"/>
</dbReference>
<dbReference type="EC" id="6.3.5.7" evidence="7"/>
<dbReference type="AlphaFoldDB" id="A0A1F5GSU2"/>
<dbReference type="GO" id="GO:0006412">
    <property type="term" value="P:translation"/>
    <property type="evidence" value="ECO:0007669"/>
    <property type="project" value="UniProtKB-UniRule"/>
</dbReference>
<evidence type="ECO:0000256" key="4">
    <source>
        <dbReference type="ARBA" id="ARBA00022840"/>
    </source>
</evidence>
<dbReference type="Pfam" id="PF01425">
    <property type="entry name" value="Amidase"/>
    <property type="match status" value="1"/>
</dbReference>
<organism evidence="9 10">
    <name type="scientific">Candidatus Curtissbacteria bacterium RIFCSPHIGHO2_12_FULL_38_9b</name>
    <dbReference type="NCBI Taxonomy" id="1797720"/>
    <lineage>
        <taxon>Bacteria</taxon>
        <taxon>Candidatus Curtissiibacteriota</taxon>
    </lineage>
</organism>
<feature type="active site" description="Charge relay system" evidence="7">
    <location>
        <position position="154"/>
    </location>
</feature>
<comment type="catalytic activity">
    <reaction evidence="6 7">
        <text>L-glutamyl-tRNA(Gln) + L-glutamine + ATP + H2O = L-glutaminyl-tRNA(Gln) + L-glutamate + ADP + phosphate + H(+)</text>
        <dbReference type="Rhea" id="RHEA:17521"/>
        <dbReference type="Rhea" id="RHEA-COMP:9681"/>
        <dbReference type="Rhea" id="RHEA-COMP:9684"/>
        <dbReference type="ChEBI" id="CHEBI:15377"/>
        <dbReference type="ChEBI" id="CHEBI:15378"/>
        <dbReference type="ChEBI" id="CHEBI:29985"/>
        <dbReference type="ChEBI" id="CHEBI:30616"/>
        <dbReference type="ChEBI" id="CHEBI:43474"/>
        <dbReference type="ChEBI" id="CHEBI:58359"/>
        <dbReference type="ChEBI" id="CHEBI:78520"/>
        <dbReference type="ChEBI" id="CHEBI:78521"/>
        <dbReference type="ChEBI" id="CHEBI:456216"/>
        <dbReference type="EC" id="6.3.5.7"/>
    </reaction>
</comment>
<keyword evidence="3 7" id="KW-0547">Nucleotide-binding</keyword>
<evidence type="ECO:0000256" key="3">
    <source>
        <dbReference type="ARBA" id="ARBA00022741"/>
    </source>
</evidence>
<sequence length="477" mass="51926">MIIHNYTIQEASKLIAKRKIKVYEIVKAYIDKAKKLNHQFNSFLTISEETALMKAKKVDQLIADHQKLGPLAGISLAVKDLFSTKGIRTTAGSRVLENYVPVYDATVISRLNNAYTITIGKTNLDAWGHGASGENSDFGLTKNPYDPSRVSGGSSSGSAVAVATGASLAATGTDTGGSIRLPSTFCNLVGLKPTYGRVSRYGVISMASSLDTMGHITKTVFDNALVLNVTAGFDFFDSTTSQKPTDDYVSDIDKGVKGLKIGIPREYFQSLNSEIKGKILSAVKILEKFGAKVIDVSLPHTEYGVAVYYVIQTSEVSSNLARYDGIRFGFDRSKFGAEAKRRIILGTFALSAGYYDAFYLKAMKVRRLIRGDFLNAFKKIDVLICPVSPTPAFKIGEKKNDPISMYLSDIFTVNANLAGIPSLAVPCGFVKNSNNGSDPGLPVGMQIIGPDFSEKMLYQVGFAYEQETKWYLKSPKI</sequence>
<gene>
    <name evidence="7" type="primary">gatA</name>
    <name evidence="9" type="ORF">A3F02_03580</name>
</gene>
<dbReference type="PROSITE" id="PS00571">
    <property type="entry name" value="AMIDASES"/>
    <property type="match status" value="1"/>
</dbReference>
<dbReference type="InterPro" id="IPR020556">
    <property type="entry name" value="Amidase_CS"/>
</dbReference>
<protein>
    <recommendedName>
        <fullName evidence="7">Glutamyl-tRNA(Gln) amidotransferase subunit A</fullName>
        <shortName evidence="7">Glu-ADT subunit A</shortName>
        <ecNumber evidence="7">6.3.5.7</ecNumber>
    </recommendedName>
</protein>
<feature type="domain" description="Amidase" evidence="8">
    <location>
        <begin position="24"/>
        <end position="457"/>
    </location>
</feature>
<dbReference type="Proteomes" id="UP000176666">
    <property type="component" value="Unassembled WGS sequence"/>
</dbReference>
<dbReference type="HAMAP" id="MF_00120">
    <property type="entry name" value="GatA"/>
    <property type="match status" value="1"/>
</dbReference>
<evidence type="ECO:0000256" key="1">
    <source>
        <dbReference type="ARBA" id="ARBA00008069"/>
    </source>
</evidence>
<dbReference type="NCBIfam" id="TIGR00132">
    <property type="entry name" value="gatA"/>
    <property type="match status" value="1"/>
</dbReference>
<feature type="active site" description="Acyl-ester intermediate" evidence="7">
    <location>
        <position position="178"/>
    </location>
</feature>
<keyword evidence="2 7" id="KW-0436">Ligase</keyword>
<comment type="caution">
    <text evidence="9">The sequence shown here is derived from an EMBL/GenBank/DDBJ whole genome shotgun (WGS) entry which is preliminary data.</text>
</comment>
<dbReference type="Gene3D" id="3.90.1300.10">
    <property type="entry name" value="Amidase signature (AS) domain"/>
    <property type="match status" value="1"/>
</dbReference>
<evidence type="ECO:0000313" key="9">
    <source>
        <dbReference type="EMBL" id="OGD94921.1"/>
    </source>
</evidence>
<dbReference type="GO" id="GO:0050567">
    <property type="term" value="F:glutaminyl-tRNA synthase (glutamine-hydrolyzing) activity"/>
    <property type="evidence" value="ECO:0007669"/>
    <property type="project" value="UniProtKB-UniRule"/>
</dbReference>
<reference evidence="9 10" key="1">
    <citation type="journal article" date="2016" name="Nat. Commun.">
        <title>Thousands of microbial genomes shed light on interconnected biogeochemical processes in an aquifer system.</title>
        <authorList>
            <person name="Anantharaman K."/>
            <person name="Brown C.T."/>
            <person name="Hug L.A."/>
            <person name="Sharon I."/>
            <person name="Castelle C.J."/>
            <person name="Probst A.J."/>
            <person name="Thomas B.C."/>
            <person name="Singh A."/>
            <person name="Wilkins M.J."/>
            <person name="Karaoz U."/>
            <person name="Brodie E.L."/>
            <person name="Williams K.H."/>
            <person name="Hubbard S.S."/>
            <person name="Banfield J.F."/>
        </authorList>
    </citation>
    <scope>NUCLEOTIDE SEQUENCE [LARGE SCALE GENOMIC DNA]</scope>
</reference>
<dbReference type="InterPro" id="IPR000120">
    <property type="entry name" value="Amidase"/>
</dbReference>
<dbReference type="GO" id="GO:0030956">
    <property type="term" value="C:glutamyl-tRNA(Gln) amidotransferase complex"/>
    <property type="evidence" value="ECO:0007669"/>
    <property type="project" value="InterPro"/>
</dbReference>
<evidence type="ECO:0000313" key="10">
    <source>
        <dbReference type="Proteomes" id="UP000176666"/>
    </source>
</evidence>
<evidence type="ECO:0000259" key="8">
    <source>
        <dbReference type="Pfam" id="PF01425"/>
    </source>
</evidence>
<keyword evidence="5 7" id="KW-0648">Protein biosynthesis</keyword>
<dbReference type="InterPro" id="IPR023631">
    <property type="entry name" value="Amidase_dom"/>
</dbReference>
<evidence type="ECO:0000256" key="5">
    <source>
        <dbReference type="ARBA" id="ARBA00022917"/>
    </source>
</evidence>
<dbReference type="InterPro" id="IPR036928">
    <property type="entry name" value="AS_sf"/>
</dbReference>
<dbReference type="SUPFAM" id="SSF75304">
    <property type="entry name" value="Amidase signature (AS) enzymes"/>
    <property type="match status" value="1"/>
</dbReference>
<accession>A0A1F5GSU2</accession>
<feature type="active site" description="Charge relay system" evidence="7">
    <location>
        <position position="79"/>
    </location>
</feature>
<evidence type="ECO:0000256" key="6">
    <source>
        <dbReference type="ARBA" id="ARBA00047407"/>
    </source>
</evidence>
<dbReference type="EMBL" id="MFBJ01000071">
    <property type="protein sequence ID" value="OGD94921.1"/>
    <property type="molecule type" value="Genomic_DNA"/>
</dbReference>
<dbReference type="InterPro" id="IPR004412">
    <property type="entry name" value="GatA"/>
</dbReference>
<evidence type="ECO:0000256" key="7">
    <source>
        <dbReference type="HAMAP-Rule" id="MF_00120"/>
    </source>
</evidence>
<dbReference type="PANTHER" id="PTHR11895">
    <property type="entry name" value="TRANSAMIDASE"/>
    <property type="match status" value="1"/>
</dbReference>